<reference evidence="2" key="1">
    <citation type="submission" date="2022-10" db="EMBL/GenBank/DDBJ databases">
        <title>The WGS of Solirubrobacter phytolaccae KCTC 29190.</title>
        <authorList>
            <person name="Jiang Z."/>
        </authorList>
    </citation>
    <scope>NUCLEOTIDE SEQUENCE</scope>
    <source>
        <strain evidence="2">KCTC 29190</strain>
    </source>
</reference>
<dbReference type="EMBL" id="JAPDDP010000043">
    <property type="protein sequence ID" value="MDA0182893.1"/>
    <property type="molecule type" value="Genomic_DNA"/>
</dbReference>
<proteinExistence type="predicted"/>
<keyword evidence="3" id="KW-1185">Reference proteome</keyword>
<sequence>MRFPWRRRPPVPVATPVPAAAKPRPVPAAPADFGDLEAQARYHRDRLGLYRARMHGPHATSVGRLEELERASAQADERLKTARRLGHP</sequence>
<accession>A0A9X3NAI9</accession>
<feature type="region of interest" description="Disordered" evidence="1">
    <location>
        <begin position="61"/>
        <end position="88"/>
    </location>
</feature>
<dbReference type="AlphaFoldDB" id="A0A9X3NAI9"/>
<feature type="region of interest" description="Disordered" evidence="1">
    <location>
        <begin position="1"/>
        <end position="32"/>
    </location>
</feature>
<comment type="caution">
    <text evidence="2">The sequence shown here is derived from an EMBL/GenBank/DDBJ whole genome shotgun (WGS) entry which is preliminary data.</text>
</comment>
<feature type="compositionally biased region" description="Basic and acidic residues" evidence="1">
    <location>
        <begin position="64"/>
        <end position="80"/>
    </location>
</feature>
<evidence type="ECO:0000313" key="3">
    <source>
        <dbReference type="Proteomes" id="UP001147653"/>
    </source>
</evidence>
<evidence type="ECO:0000256" key="1">
    <source>
        <dbReference type="SAM" id="MobiDB-lite"/>
    </source>
</evidence>
<evidence type="ECO:0000313" key="2">
    <source>
        <dbReference type="EMBL" id="MDA0182893.1"/>
    </source>
</evidence>
<name>A0A9X3NAI9_9ACTN</name>
<gene>
    <name evidence="2" type="ORF">OJ997_21455</name>
</gene>
<protein>
    <submittedName>
        <fullName evidence="2">Uncharacterized protein</fullName>
    </submittedName>
</protein>
<dbReference type="RefSeq" id="WP_270027276.1">
    <property type="nucleotide sequence ID" value="NZ_JAPDDP010000043.1"/>
</dbReference>
<dbReference type="Proteomes" id="UP001147653">
    <property type="component" value="Unassembled WGS sequence"/>
</dbReference>
<organism evidence="2 3">
    <name type="scientific">Solirubrobacter phytolaccae</name>
    <dbReference type="NCBI Taxonomy" id="1404360"/>
    <lineage>
        <taxon>Bacteria</taxon>
        <taxon>Bacillati</taxon>
        <taxon>Actinomycetota</taxon>
        <taxon>Thermoleophilia</taxon>
        <taxon>Solirubrobacterales</taxon>
        <taxon>Solirubrobacteraceae</taxon>
        <taxon>Solirubrobacter</taxon>
    </lineage>
</organism>